<evidence type="ECO:0008006" key="4">
    <source>
        <dbReference type="Google" id="ProtNLM"/>
    </source>
</evidence>
<comment type="caution">
    <text evidence="2">The sequence shown here is derived from an EMBL/GenBank/DDBJ whole genome shotgun (WGS) entry which is preliminary data.</text>
</comment>
<dbReference type="InterPro" id="IPR032675">
    <property type="entry name" value="LRR_dom_sf"/>
</dbReference>
<reference evidence="2" key="1">
    <citation type="submission" date="2020-11" db="EMBL/GenBank/DDBJ databases">
        <authorList>
            <consortium name="DOE Joint Genome Institute"/>
            <person name="Ahrendt S."/>
            <person name="Riley R."/>
            <person name="Andreopoulos W."/>
            <person name="Labutti K."/>
            <person name="Pangilinan J."/>
            <person name="Ruiz-Duenas F.J."/>
            <person name="Barrasa J.M."/>
            <person name="Sanchez-Garcia M."/>
            <person name="Camarero S."/>
            <person name="Miyauchi S."/>
            <person name="Serrano A."/>
            <person name="Linde D."/>
            <person name="Babiker R."/>
            <person name="Drula E."/>
            <person name="Ayuso-Fernandez I."/>
            <person name="Pacheco R."/>
            <person name="Padilla G."/>
            <person name="Ferreira P."/>
            <person name="Barriuso J."/>
            <person name="Kellner H."/>
            <person name="Castanera R."/>
            <person name="Alfaro M."/>
            <person name="Ramirez L."/>
            <person name="Pisabarro A.G."/>
            <person name="Kuo A."/>
            <person name="Tritt A."/>
            <person name="Lipzen A."/>
            <person name="He G."/>
            <person name="Yan M."/>
            <person name="Ng V."/>
            <person name="Cullen D."/>
            <person name="Martin F."/>
            <person name="Rosso M.-N."/>
            <person name="Henrissat B."/>
            <person name="Hibbett D."/>
            <person name="Martinez A.T."/>
            <person name="Grigoriev I.V."/>
        </authorList>
    </citation>
    <scope>NUCLEOTIDE SEQUENCE</scope>
    <source>
        <strain evidence="2">CIRM-BRFM 674</strain>
    </source>
</reference>
<proteinExistence type="predicted"/>
<dbReference type="SUPFAM" id="SSF52047">
    <property type="entry name" value="RNI-like"/>
    <property type="match status" value="1"/>
</dbReference>
<dbReference type="Gene3D" id="3.80.10.10">
    <property type="entry name" value="Ribonuclease Inhibitor"/>
    <property type="match status" value="1"/>
</dbReference>
<sequence length="462" mass="50730">MNVFDFFPKLSATRVWLLRAFSSGNLPHSSFYTAPRAIQHDVSSSVSFMTTPTTALDLSDTPPMPSQTSTPTITTTPASAQMPLELILAIVETACTEGTEEARMDLLTNCSLVCRTWSAASQRLLFSKVTLRSQRSFELFMSAVDRTIPHRSSLADAVKHLTVILDHKQPSGLHPNSLALAVTACPNLRHLGISLYGCAEPGKDVVGAPDVLRLRRAAPSFDDHTLSLLKSGPAIESLHFDNWSENQQSIFQLLDIWPSLRFLSISGTPPQHLQDSPPPFPCALRGVRFNFQSSPSADFMEWLLHNSVTSLKSLHFDRDPSVAVFEYLVNVHGQNLHSISLPGFGSPALVPLAAQAKHLRELRTENPILASANYAPATFPDEIEHLSFGLDRNTPLASIIDLIKAKDALKTVTAQVWDGGLHHPLFAPLKIACMYRGVDLTVTEDLQVSRVVRTCDSPKSAW</sequence>
<evidence type="ECO:0000313" key="2">
    <source>
        <dbReference type="EMBL" id="KAF9486535.1"/>
    </source>
</evidence>
<keyword evidence="3" id="KW-1185">Reference proteome</keyword>
<evidence type="ECO:0000256" key="1">
    <source>
        <dbReference type="SAM" id="MobiDB-lite"/>
    </source>
</evidence>
<feature type="compositionally biased region" description="Low complexity" evidence="1">
    <location>
        <begin position="66"/>
        <end position="76"/>
    </location>
</feature>
<dbReference type="AlphaFoldDB" id="A0A9P6D886"/>
<name>A0A9P6D886_9AGAR</name>
<dbReference type="OrthoDB" id="2522283at2759"/>
<feature type="region of interest" description="Disordered" evidence="1">
    <location>
        <begin position="56"/>
        <end position="76"/>
    </location>
</feature>
<dbReference type="Proteomes" id="UP000807469">
    <property type="component" value="Unassembled WGS sequence"/>
</dbReference>
<protein>
    <recommendedName>
        <fullName evidence="4">F-box domain-containing protein</fullName>
    </recommendedName>
</protein>
<gene>
    <name evidence="2" type="ORF">BDN70DRAFT_822282</name>
</gene>
<evidence type="ECO:0000313" key="3">
    <source>
        <dbReference type="Proteomes" id="UP000807469"/>
    </source>
</evidence>
<accession>A0A9P6D886</accession>
<dbReference type="EMBL" id="MU155130">
    <property type="protein sequence ID" value="KAF9486535.1"/>
    <property type="molecule type" value="Genomic_DNA"/>
</dbReference>
<organism evidence="2 3">
    <name type="scientific">Pholiota conissans</name>
    <dbReference type="NCBI Taxonomy" id="109636"/>
    <lineage>
        <taxon>Eukaryota</taxon>
        <taxon>Fungi</taxon>
        <taxon>Dikarya</taxon>
        <taxon>Basidiomycota</taxon>
        <taxon>Agaricomycotina</taxon>
        <taxon>Agaricomycetes</taxon>
        <taxon>Agaricomycetidae</taxon>
        <taxon>Agaricales</taxon>
        <taxon>Agaricineae</taxon>
        <taxon>Strophariaceae</taxon>
        <taxon>Pholiota</taxon>
    </lineage>
</organism>